<evidence type="ECO:0000256" key="1">
    <source>
        <dbReference type="ARBA" id="ARBA00004328"/>
    </source>
</evidence>
<reference evidence="3 4" key="1">
    <citation type="submission" date="2018-08" db="EMBL/GenBank/DDBJ databases">
        <title>A genome reference for cultivated species of the human gut microbiota.</title>
        <authorList>
            <person name="Zou Y."/>
            <person name="Xue W."/>
            <person name="Luo G."/>
        </authorList>
    </citation>
    <scope>NUCLEOTIDE SEQUENCE [LARGE SCALE GENOMIC DNA]</scope>
    <source>
        <strain evidence="3 4">AM25-21AC</strain>
    </source>
</reference>
<comment type="subcellular location">
    <subcellularLocation>
        <location evidence="1">Virion</location>
    </subcellularLocation>
</comment>
<dbReference type="SUPFAM" id="SSF56563">
    <property type="entry name" value="Major capsid protein gp5"/>
    <property type="match status" value="1"/>
</dbReference>
<dbReference type="AlphaFoldDB" id="A0A414NZW0"/>
<proteinExistence type="predicted"/>
<dbReference type="Gene3D" id="3.30.2320.10">
    <property type="entry name" value="hypothetical protein PF0899 domain"/>
    <property type="match status" value="1"/>
</dbReference>
<dbReference type="NCBIfam" id="TIGR01554">
    <property type="entry name" value="major_cap_HK97"/>
    <property type="match status" value="1"/>
</dbReference>
<accession>A0A414NZW0</accession>
<evidence type="ECO:0000313" key="3">
    <source>
        <dbReference type="EMBL" id="RHF53435.1"/>
    </source>
</evidence>
<gene>
    <name evidence="3" type="ORF">DW674_00815</name>
</gene>
<dbReference type="InterPro" id="IPR024455">
    <property type="entry name" value="Phage_capsid"/>
</dbReference>
<dbReference type="RefSeq" id="WP_118174463.1">
    <property type="nucleotide sequence ID" value="NZ_JAQEAO010000018.1"/>
</dbReference>
<feature type="domain" description="Phage capsid-like C-terminal" evidence="2">
    <location>
        <begin position="124"/>
        <end position="382"/>
    </location>
</feature>
<organism evidence="3 4">
    <name type="scientific">Mitsuokella multacida</name>
    <dbReference type="NCBI Taxonomy" id="52226"/>
    <lineage>
        <taxon>Bacteria</taxon>
        <taxon>Bacillati</taxon>
        <taxon>Bacillota</taxon>
        <taxon>Negativicutes</taxon>
        <taxon>Selenomonadales</taxon>
        <taxon>Selenomonadaceae</taxon>
        <taxon>Mitsuokella</taxon>
    </lineage>
</organism>
<comment type="caution">
    <text evidence="3">The sequence shown here is derived from an EMBL/GenBank/DDBJ whole genome shotgun (WGS) entry which is preliminary data.</text>
</comment>
<evidence type="ECO:0000259" key="2">
    <source>
        <dbReference type="Pfam" id="PF05065"/>
    </source>
</evidence>
<dbReference type="Gene3D" id="3.30.2400.10">
    <property type="entry name" value="Major capsid protein gp5"/>
    <property type="match status" value="1"/>
</dbReference>
<evidence type="ECO:0000313" key="4">
    <source>
        <dbReference type="Proteomes" id="UP000283442"/>
    </source>
</evidence>
<sequence length="388" mass="43068">MKKSDQLKKTYDEIKAKINDLQEAGETKKAYDMLPELKNAEKAYKVQLEMEKADLADFLPKAAPVLKNAVEDKVMRNRIFNKLVLGAPLNEQEQEFYMADSTPVKRVDDAAGTPGQVGATPSKGGYLVPEEQMAQLREYRKAYTSLKTLAHVQTANSTSGSMPTLGDEAGLLTNFEEITTIKQSDFDFGQLKYEIKDYGDIIPVSNQLLQDADISIVSIIGQRFARKAVNTENSEILALLGGLESKALTDYKSLMKALNVDLDPAYYAGARIVTNQDGFQWMSELEDSQKRPLLVPDVAAQDTYRFRGKEIFVLSNNTMATTSNKIPFYIGSIGDYVAFFQRLGVEIAVSQDFLFDKYATALRCVERFGVVADDKDAVKAYNAAVTSA</sequence>
<name>A0A414NZW0_9FIRM</name>
<dbReference type="Proteomes" id="UP000283442">
    <property type="component" value="Unassembled WGS sequence"/>
</dbReference>
<dbReference type="InterPro" id="IPR054612">
    <property type="entry name" value="Phage_capsid-like_C"/>
</dbReference>
<dbReference type="OrthoDB" id="85826at2"/>
<dbReference type="EMBL" id="QRHE01000001">
    <property type="protein sequence ID" value="RHF53435.1"/>
    <property type="molecule type" value="Genomic_DNA"/>
</dbReference>
<protein>
    <submittedName>
        <fullName evidence="3">Phage major capsid protein</fullName>
    </submittedName>
</protein>
<dbReference type="Pfam" id="PF05065">
    <property type="entry name" value="Phage_capsid"/>
    <property type="match status" value="1"/>
</dbReference>